<protein>
    <submittedName>
        <fullName evidence="1">Uncharacterized protein</fullName>
    </submittedName>
</protein>
<name>A0A8X8WF15_SALSN</name>
<reference evidence="1" key="2">
    <citation type="submission" date="2020-08" db="EMBL/GenBank/DDBJ databases">
        <title>Plant Genome Project.</title>
        <authorList>
            <person name="Zhang R.-G."/>
        </authorList>
    </citation>
    <scope>NUCLEOTIDE SEQUENCE</scope>
    <source>
        <strain evidence="1">Huo1</strain>
        <tissue evidence="1">Leaf</tissue>
    </source>
</reference>
<dbReference type="EMBL" id="PNBA02000018">
    <property type="protein sequence ID" value="KAG6393108.1"/>
    <property type="molecule type" value="Genomic_DNA"/>
</dbReference>
<dbReference type="Proteomes" id="UP000298416">
    <property type="component" value="Unassembled WGS sequence"/>
</dbReference>
<accession>A0A8X8WF15</accession>
<proteinExistence type="predicted"/>
<dbReference type="AlphaFoldDB" id="A0A8X8WF15"/>
<comment type="caution">
    <text evidence="1">The sequence shown here is derived from an EMBL/GenBank/DDBJ whole genome shotgun (WGS) entry which is preliminary data.</text>
</comment>
<organism evidence="1">
    <name type="scientific">Salvia splendens</name>
    <name type="common">Scarlet sage</name>
    <dbReference type="NCBI Taxonomy" id="180675"/>
    <lineage>
        <taxon>Eukaryota</taxon>
        <taxon>Viridiplantae</taxon>
        <taxon>Streptophyta</taxon>
        <taxon>Embryophyta</taxon>
        <taxon>Tracheophyta</taxon>
        <taxon>Spermatophyta</taxon>
        <taxon>Magnoliopsida</taxon>
        <taxon>eudicotyledons</taxon>
        <taxon>Gunneridae</taxon>
        <taxon>Pentapetalae</taxon>
        <taxon>asterids</taxon>
        <taxon>lamiids</taxon>
        <taxon>Lamiales</taxon>
        <taxon>Lamiaceae</taxon>
        <taxon>Nepetoideae</taxon>
        <taxon>Mentheae</taxon>
        <taxon>Salviinae</taxon>
        <taxon>Salvia</taxon>
        <taxon>Salvia subgen. Calosphace</taxon>
        <taxon>core Calosphace</taxon>
    </lineage>
</organism>
<keyword evidence="2" id="KW-1185">Reference proteome</keyword>
<sequence>MDIQWITYSSEREESKLGGAAAAPLLPPQREAVLLALEATASLNRLLRQLYLQLPATPFALHSAFAGNYPLSPNFSCSAYNYSYSTDSTQKCCEIISYTNGVYTTRADDDCRDIALPRVRLLGVNSAVMDSGANMRQLIPVVLFHILRWWFEEDGLFNLDDEGRAEKIITFLKQCSSVWKIMLQIIVYTAYTELILENLLLEPQNKPKLLGFENAFAEMLLSDTRHTDTFTRILHELTSHHSNKIAARGIWVM</sequence>
<evidence type="ECO:0000313" key="1">
    <source>
        <dbReference type="EMBL" id="KAG6393108.1"/>
    </source>
</evidence>
<gene>
    <name evidence="1" type="ORF">SASPL_147339</name>
</gene>
<reference evidence="1" key="1">
    <citation type="submission" date="2018-01" db="EMBL/GenBank/DDBJ databases">
        <authorList>
            <person name="Mao J.F."/>
        </authorList>
    </citation>
    <scope>NUCLEOTIDE SEQUENCE</scope>
    <source>
        <strain evidence="1">Huo1</strain>
        <tissue evidence="1">Leaf</tissue>
    </source>
</reference>
<evidence type="ECO:0000313" key="2">
    <source>
        <dbReference type="Proteomes" id="UP000298416"/>
    </source>
</evidence>